<evidence type="ECO:0000313" key="3">
    <source>
        <dbReference type="Proteomes" id="UP000009144"/>
    </source>
</evidence>
<dbReference type="EMBL" id="CP003390">
    <property type="protein sequence ID" value="AFI83230.1"/>
    <property type="molecule type" value="Genomic_DNA"/>
</dbReference>
<accession>I1XFR1</accession>
<reference evidence="2 3" key="1">
    <citation type="journal article" date="2012" name="J. Bacteriol.">
        <title>Complete genome sequences of Methylophaga sp. strain JAM1 and Methylophaga sp. strain JAM7.</title>
        <authorList>
            <person name="Villeneuve C."/>
            <person name="Martineau C."/>
            <person name="Mauffrey F."/>
            <person name="Villemur R."/>
        </authorList>
    </citation>
    <scope>NUCLEOTIDE SEQUENCE [LARGE SCALE GENOMIC DNA]</scope>
    <source>
        <strain evidence="2 3">JAM1</strain>
    </source>
</reference>
<evidence type="ECO:0000259" key="1">
    <source>
        <dbReference type="Pfam" id="PF04773"/>
    </source>
</evidence>
<dbReference type="PATRIC" id="fig|754476.3.peg.369"/>
<evidence type="ECO:0000313" key="2">
    <source>
        <dbReference type="EMBL" id="AFI83230.1"/>
    </source>
</evidence>
<dbReference type="InterPro" id="IPR006860">
    <property type="entry name" value="FecR"/>
</dbReference>
<dbReference type="HOGENOM" id="CLU_122741_1_0_6"/>
<organism evidence="2 3">
    <name type="scientific">Methylophaga nitratireducenticrescens</name>
    <dbReference type="NCBI Taxonomy" id="754476"/>
    <lineage>
        <taxon>Bacteria</taxon>
        <taxon>Pseudomonadati</taxon>
        <taxon>Pseudomonadota</taxon>
        <taxon>Gammaproteobacteria</taxon>
        <taxon>Thiotrichales</taxon>
        <taxon>Piscirickettsiaceae</taxon>
        <taxon>Methylophaga</taxon>
    </lineage>
</organism>
<dbReference type="KEGG" id="mej:Q7A_373"/>
<dbReference type="Proteomes" id="UP000009144">
    <property type="component" value="Chromosome"/>
</dbReference>
<gene>
    <name evidence="2" type="ordered locus">Q7A_373</name>
</gene>
<keyword evidence="3" id="KW-1185">Reference proteome</keyword>
<dbReference type="STRING" id="754476.Q7A_373"/>
<dbReference type="eggNOG" id="COG4254">
    <property type="taxonomic scope" value="Bacteria"/>
</dbReference>
<dbReference type="Pfam" id="PF04773">
    <property type="entry name" value="FecR"/>
    <property type="match status" value="1"/>
</dbReference>
<proteinExistence type="predicted"/>
<name>I1XFR1_METNJ</name>
<feature type="domain" description="FecR protein" evidence="1">
    <location>
        <begin position="33"/>
        <end position="119"/>
    </location>
</feature>
<protein>
    <submittedName>
        <fullName evidence="2">FecR protein</fullName>
    </submittedName>
</protein>
<sequence length="128" mass="13527">MGVVKTLLGDVQLIRAGEFVKVGLGDEVFIDDALHTDSNSSVGILFNDNTRIGAGPNTRFSIDSYHFDNQSQQGQADLSIVNGTLALVGGQLTAKRLDAVKVHTPTTTLTASCSTLSVKVEPLTKEAP</sequence>
<reference evidence="2 3" key="2">
    <citation type="journal article" date="2013" name="Int. J. Syst. Evol. Microbiol.">
        <title>Methylophaga nitratireducenticrescens sp. nov. and Methylophaga frappieri sp. nov., isolated from the biofilm of the methanol-fed denitrification system treating the seawater at the Montreal Biodome.</title>
        <authorList>
            <person name="Villeneuve C."/>
            <person name="Martineau C."/>
            <person name="Mauffrey F."/>
            <person name="Villemur R."/>
        </authorList>
    </citation>
    <scope>NUCLEOTIDE SEQUENCE [LARGE SCALE GENOMIC DNA]</scope>
    <source>
        <strain evidence="2 3">JAM1</strain>
    </source>
</reference>
<dbReference type="AlphaFoldDB" id="I1XFR1"/>